<proteinExistence type="predicted"/>
<dbReference type="AlphaFoldDB" id="A0A243W4U0"/>
<accession>A0A243W4U0</accession>
<dbReference type="EMBL" id="MTSE01000085">
    <property type="protein sequence ID" value="OUJ67050.1"/>
    <property type="molecule type" value="Genomic_DNA"/>
</dbReference>
<comment type="caution">
    <text evidence="1">The sequence shown here is derived from an EMBL/GenBank/DDBJ whole genome shotgun (WGS) entry which is preliminary data.</text>
</comment>
<protein>
    <submittedName>
        <fullName evidence="1">Uncharacterized protein</fullName>
    </submittedName>
</protein>
<gene>
    <name evidence="1" type="ORF">BXP70_28950</name>
</gene>
<evidence type="ECO:0000313" key="1">
    <source>
        <dbReference type="EMBL" id="OUJ67050.1"/>
    </source>
</evidence>
<dbReference type="Proteomes" id="UP000194873">
    <property type="component" value="Unassembled WGS sequence"/>
</dbReference>
<organism evidence="1 2">
    <name type="scientific">Hymenobacter crusticola</name>
    <dbReference type="NCBI Taxonomy" id="1770526"/>
    <lineage>
        <taxon>Bacteria</taxon>
        <taxon>Pseudomonadati</taxon>
        <taxon>Bacteroidota</taxon>
        <taxon>Cytophagia</taxon>
        <taxon>Cytophagales</taxon>
        <taxon>Hymenobacteraceae</taxon>
        <taxon>Hymenobacter</taxon>
    </lineage>
</organism>
<name>A0A243W4U0_9BACT</name>
<dbReference type="OrthoDB" id="9807923at2"/>
<keyword evidence="2" id="KW-1185">Reference proteome</keyword>
<sequence length="68" mass="7857">MNTFSTLQELEASVEAYWRWIATDPVWAGLPLEEVKSRYIDNGHDGPDYERLRHQLERGVLAVIDVAK</sequence>
<evidence type="ECO:0000313" key="2">
    <source>
        <dbReference type="Proteomes" id="UP000194873"/>
    </source>
</evidence>
<dbReference type="RefSeq" id="WP_143436784.1">
    <property type="nucleotide sequence ID" value="NZ_MTSE01000085.1"/>
</dbReference>
<reference evidence="1 2" key="1">
    <citation type="submission" date="2017-01" db="EMBL/GenBank/DDBJ databases">
        <title>A new Hymenobacter.</title>
        <authorList>
            <person name="Liang Y."/>
            <person name="Feng F."/>
        </authorList>
    </citation>
    <scope>NUCLEOTIDE SEQUENCE [LARGE SCALE GENOMIC DNA]</scope>
    <source>
        <strain evidence="1">MIMBbqt21</strain>
    </source>
</reference>
<feature type="non-terminal residue" evidence="1">
    <location>
        <position position="68"/>
    </location>
</feature>